<comment type="caution">
    <text evidence="3">The sequence shown here is derived from an EMBL/GenBank/DDBJ whole genome shotgun (WGS) entry which is preliminary data.</text>
</comment>
<evidence type="ECO:0000256" key="1">
    <source>
        <dbReference type="ARBA" id="ARBA00022679"/>
    </source>
</evidence>
<dbReference type="GO" id="GO:0016747">
    <property type="term" value="F:acyltransferase activity, transferring groups other than amino-acyl groups"/>
    <property type="evidence" value="ECO:0007669"/>
    <property type="project" value="UniProtKB-ARBA"/>
</dbReference>
<evidence type="ECO:0000313" key="4">
    <source>
        <dbReference type="EMBL" id="KAK1606151.1"/>
    </source>
</evidence>
<dbReference type="EMBL" id="JAUUTY010000007">
    <property type="protein sequence ID" value="KAK1606151.1"/>
    <property type="molecule type" value="Genomic_DNA"/>
</dbReference>
<evidence type="ECO:0000313" key="3">
    <source>
        <dbReference type="EMBL" id="KAK1606144.1"/>
    </source>
</evidence>
<dbReference type="PANTHER" id="PTHR31625">
    <property type="match status" value="1"/>
</dbReference>
<name>A0AAD8QQD7_LOLMU</name>
<dbReference type="Gene3D" id="3.30.559.10">
    <property type="entry name" value="Chloramphenicol acetyltransferase-like domain"/>
    <property type="match status" value="2"/>
</dbReference>
<gene>
    <name evidence="3" type="ORF">QYE76_029817</name>
    <name evidence="4" type="ORF">QYE76_029824</name>
</gene>
<dbReference type="AlphaFoldDB" id="A0AAD8QQD7"/>
<accession>A0AAD8QQD7</accession>
<dbReference type="EMBL" id="JAUUTY010000007">
    <property type="protein sequence ID" value="KAK1606144.1"/>
    <property type="molecule type" value="Genomic_DNA"/>
</dbReference>
<keyword evidence="5" id="KW-1185">Reference proteome</keyword>
<dbReference type="InterPro" id="IPR023213">
    <property type="entry name" value="CAT-like_dom_sf"/>
</dbReference>
<evidence type="ECO:0000256" key="2">
    <source>
        <dbReference type="ARBA" id="ARBA00023315"/>
    </source>
</evidence>
<dbReference type="InterPro" id="IPR051504">
    <property type="entry name" value="Plant_metabolite_acyltrans"/>
</dbReference>
<keyword evidence="2" id="KW-0012">Acyltransferase</keyword>
<evidence type="ECO:0000313" key="5">
    <source>
        <dbReference type="Proteomes" id="UP001231189"/>
    </source>
</evidence>
<keyword evidence="1" id="KW-0808">Transferase</keyword>
<protein>
    <submittedName>
        <fullName evidence="3">Uncharacterized protein</fullName>
    </submittedName>
</protein>
<organism evidence="3 5">
    <name type="scientific">Lolium multiflorum</name>
    <name type="common">Italian ryegrass</name>
    <name type="synonym">Lolium perenne subsp. multiflorum</name>
    <dbReference type="NCBI Taxonomy" id="4521"/>
    <lineage>
        <taxon>Eukaryota</taxon>
        <taxon>Viridiplantae</taxon>
        <taxon>Streptophyta</taxon>
        <taxon>Embryophyta</taxon>
        <taxon>Tracheophyta</taxon>
        <taxon>Spermatophyta</taxon>
        <taxon>Magnoliopsida</taxon>
        <taxon>Liliopsida</taxon>
        <taxon>Poales</taxon>
        <taxon>Poaceae</taxon>
        <taxon>BOP clade</taxon>
        <taxon>Pooideae</taxon>
        <taxon>Poodae</taxon>
        <taxon>Poeae</taxon>
        <taxon>Poeae Chloroplast Group 2 (Poeae type)</taxon>
        <taxon>Loliodinae</taxon>
        <taxon>Loliinae</taxon>
        <taxon>Lolium</taxon>
    </lineage>
</organism>
<sequence>MALMQMLRFPIWRKKPPIQLLLASGLCGVAMNTRVRVLNVTHVQPAQTTNLPRHGAMIKLSPFDTCFLALRPAQVLFFYDGTSLPPFPSLVRSLRVSLGATLGVFAPFAGRVTACSDDHDVLIDCSPDPGVRFVEAEYSGDTADMRRLARDKEHDTEAFLQLVPELEVGRLPAPAFAVQVTRPADGGGAVAVGVVMHHAVADGQSLWQFMRAWSTTSQEGSLAVALAPTFDRAGILRHPKAEAAARNLARFSAPELPKVNMFPDPDWRRQSPRTYLLTADQIKSLKRRILFLQSQGTTKNGDGPPEPPTTYVAIASLLWTSIVRARSVNSATTLDDEYLSFPADYRRRLRPPLEPGFFGNCIKVHYVRATTGDLVCRSVNNDNGLARAAAGFGRAMREHVEKEDPLGDADRWVEMIQGLTRERLMVLGGSNRHMMYEVDFGWGQPRRVEFISNTTLLGASGGTVYVSVNLHRDHVDTFEANFLSHV</sequence>
<proteinExistence type="predicted"/>
<dbReference type="Pfam" id="PF02458">
    <property type="entry name" value="Transferase"/>
    <property type="match status" value="1"/>
</dbReference>
<reference evidence="3" key="1">
    <citation type="submission" date="2023-07" db="EMBL/GenBank/DDBJ databases">
        <title>A chromosome-level genome assembly of Lolium multiflorum.</title>
        <authorList>
            <person name="Chen Y."/>
            <person name="Copetti D."/>
            <person name="Kolliker R."/>
            <person name="Studer B."/>
        </authorList>
    </citation>
    <scope>NUCLEOTIDE SEQUENCE</scope>
    <source>
        <strain evidence="3">02402/16</strain>
        <tissue evidence="3">Leaf</tissue>
    </source>
</reference>
<dbReference type="Proteomes" id="UP001231189">
    <property type="component" value="Unassembled WGS sequence"/>
</dbReference>